<protein>
    <recommendedName>
        <fullName evidence="5">Lipoprotein</fullName>
    </recommendedName>
</protein>
<proteinExistence type="predicted"/>
<evidence type="ECO:0008006" key="5">
    <source>
        <dbReference type="Google" id="ProtNLM"/>
    </source>
</evidence>
<dbReference type="RefSeq" id="WP_190942734.1">
    <property type="nucleotide sequence ID" value="NZ_JACJSI010000048.1"/>
</dbReference>
<feature type="compositionally biased region" description="Polar residues" evidence="1">
    <location>
        <begin position="33"/>
        <end position="47"/>
    </location>
</feature>
<evidence type="ECO:0000256" key="2">
    <source>
        <dbReference type="SAM" id="SignalP"/>
    </source>
</evidence>
<evidence type="ECO:0000313" key="3">
    <source>
        <dbReference type="EMBL" id="MBD2532078.1"/>
    </source>
</evidence>
<dbReference type="EMBL" id="JACJSI010000048">
    <property type="protein sequence ID" value="MBD2532078.1"/>
    <property type="molecule type" value="Genomic_DNA"/>
</dbReference>
<organism evidence="3 4">
    <name type="scientific">Nostoc flagelliforme FACHB-838</name>
    <dbReference type="NCBI Taxonomy" id="2692904"/>
    <lineage>
        <taxon>Bacteria</taxon>
        <taxon>Bacillati</taxon>
        <taxon>Cyanobacteriota</taxon>
        <taxon>Cyanophyceae</taxon>
        <taxon>Nostocales</taxon>
        <taxon>Nostocaceae</taxon>
        <taxon>Nostoc</taxon>
    </lineage>
</organism>
<dbReference type="Proteomes" id="UP000623440">
    <property type="component" value="Unassembled WGS sequence"/>
</dbReference>
<feature type="region of interest" description="Disordered" evidence="1">
    <location>
        <begin position="33"/>
        <end position="61"/>
    </location>
</feature>
<feature type="signal peptide" evidence="2">
    <location>
        <begin position="1"/>
        <end position="28"/>
    </location>
</feature>
<keyword evidence="4" id="KW-1185">Reference proteome</keyword>
<evidence type="ECO:0000256" key="1">
    <source>
        <dbReference type="SAM" id="MobiDB-lite"/>
    </source>
</evidence>
<sequence length="160" mass="17152">MKSIKSGLILIASAGIVLLAACSNSNPAANTENIPAYSSNPQPSASSILKAEGQHGKSHGGQIVETGAYHLEFVPVKEANGTHLDLYLQRGDNHEAIPNAKVTAQIQLPDGTQKTVPFTYDAKGKHYAGLLKEKINGQYQVKVNADIQGKKVDGRFNFNR</sequence>
<comment type="caution">
    <text evidence="3">The sequence shown here is derived from an EMBL/GenBank/DDBJ whole genome shotgun (WGS) entry which is preliminary data.</text>
</comment>
<keyword evidence="2" id="KW-0732">Signal</keyword>
<dbReference type="PROSITE" id="PS51257">
    <property type="entry name" value="PROKAR_LIPOPROTEIN"/>
    <property type="match status" value="1"/>
</dbReference>
<accession>A0ABR8DUN5</accession>
<name>A0ABR8DUN5_9NOSO</name>
<reference evidence="3 4" key="1">
    <citation type="journal article" date="2020" name="ISME J.">
        <title>Comparative genomics reveals insights into cyanobacterial evolution and habitat adaptation.</title>
        <authorList>
            <person name="Chen M.Y."/>
            <person name="Teng W.K."/>
            <person name="Zhao L."/>
            <person name="Hu C.X."/>
            <person name="Zhou Y.K."/>
            <person name="Han B.P."/>
            <person name="Song L.R."/>
            <person name="Shu W.S."/>
        </authorList>
    </citation>
    <scope>NUCLEOTIDE SEQUENCE [LARGE SCALE GENOMIC DNA]</scope>
    <source>
        <strain evidence="3 4">FACHB-838</strain>
    </source>
</reference>
<gene>
    <name evidence="3" type="ORF">H6G97_21820</name>
</gene>
<evidence type="ECO:0000313" key="4">
    <source>
        <dbReference type="Proteomes" id="UP000623440"/>
    </source>
</evidence>
<feature type="chain" id="PRO_5046579229" description="Lipoprotein" evidence="2">
    <location>
        <begin position="29"/>
        <end position="160"/>
    </location>
</feature>